<sequence length="344" mass="35739">MNIQNQWATLMTCLCLMAGAPGCDPDPHGSNQGLAADGFRNYDYAQDCPRWQCGYNTADVNGKSMQELNLDGLPNADGVAVVGVTVPAGLLGLNLLPAELGVVGDALAAFTSPNGAPLTGAELVGAVLWLEVDGLPALPVTISGYEQVESWAEGSPPVDAYALTYVDVEGALSLERSVCKGTLVDPLQAAVVILAGERYDPETKAVLPDEDRWITLACAGSATAKVALLGYGPHGELGGQGAASVEQRQATLNMITANYCGDGHAYTEDGTPLAWEDAAGVVTPFMPPGAREALWDADGALCLDTPRLVERTEVGCELPTCAELEAGGELDGLAVWLTHGEEQG</sequence>
<evidence type="ECO:0000259" key="1">
    <source>
        <dbReference type="Pfam" id="PF20032"/>
    </source>
</evidence>
<accession>A6G2N8</accession>
<proteinExistence type="predicted"/>
<dbReference type="Pfam" id="PF20032">
    <property type="entry name" value="ADYC"/>
    <property type="match status" value="1"/>
</dbReference>
<organism evidence="2 3">
    <name type="scientific">Plesiocystis pacifica SIR-1</name>
    <dbReference type="NCBI Taxonomy" id="391625"/>
    <lineage>
        <taxon>Bacteria</taxon>
        <taxon>Pseudomonadati</taxon>
        <taxon>Myxococcota</taxon>
        <taxon>Polyangia</taxon>
        <taxon>Nannocystales</taxon>
        <taxon>Nannocystaceae</taxon>
        <taxon>Plesiocystis</taxon>
    </lineage>
</organism>
<dbReference type="AlphaFoldDB" id="A6G2N8"/>
<reference evidence="2 3" key="1">
    <citation type="submission" date="2007-06" db="EMBL/GenBank/DDBJ databases">
        <authorList>
            <person name="Shimkets L."/>
            <person name="Ferriera S."/>
            <person name="Johnson J."/>
            <person name="Kravitz S."/>
            <person name="Beeson K."/>
            <person name="Sutton G."/>
            <person name="Rogers Y.-H."/>
            <person name="Friedman R."/>
            <person name="Frazier M."/>
            <person name="Venter J.C."/>
        </authorList>
    </citation>
    <scope>NUCLEOTIDE SEQUENCE [LARGE SCALE GENOMIC DNA]</scope>
    <source>
        <strain evidence="2 3">SIR-1</strain>
    </source>
</reference>
<evidence type="ECO:0000313" key="3">
    <source>
        <dbReference type="Proteomes" id="UP000005801"/>
    </source>
</evidence>
<dbReference type="RefSeq" id="WP_006970987.1">
    <property type="nucleotide sequence ID" value="NZ_ABCS01000015.1"/>
</dbReference>
<evidence type="ECO:0000313" key="2">
    <source>
        <dbReference type="EMBL" id="EDM79975.1"/>
    </source>
</evidence>
<dbReference type="Proteomes" id="UP000005801">
    <property type="component" value="Unassembled WGS sequence"/>
</dbReference>
<gene>
    <name evidence="2" type="ORF">PPSIR1_23076</name>
</gene>
<dbReference type="InterPro" id="IPR045426">
    <property type="entry name" value="ADYC"/>
</dbReference>
<keyword evidence="3" id="KW-1185">Reference proteome</keyword>
<comment type="caution">
    <text evidence="2">The sequence shown here is derived from an EMBL/GenBank/DDBJ whole genome shotgun (WGS) entry which is preliminary data.</text>
</comment>
<name>A6G2N8_9BACT</name>
<dbReference type="STRING" id="391625.PPSIR1_23076"/>
<dbReference type="OrthoDB" id="5507689at2"/>
<protein>
    <recommendedName>
        <fullName evidence="1">ADYC domain-containing protein</fullName>
    </recommendedName>
</protein>
<feature type="domain" description="ADYC" evidence="1">
    <location>
        <begin position="120"/>
        <end position="308"/>
    </location>
</feature>
<dbReference type="eggNOG" id="COG1357">
    <property type="taxonomic scope" value="Bacteria"/>
</dbReference>
<dbReference type="EMBL" id="ABCS01000015">
    <property type="protein sequence ID" value="EDM79975.1"/>
    <property type="molecule type" value="Genomic_DNA"/>
</dbReference>